<evidence type="ECO:0000313" key="2">
    <source>
        <dbReference type="Proteomes" id="UP000323142"/>
    </source>
</evidence>
<dbReference type="AlphaFoldDB" id="A0A5B2UUT6"/>
<name>A0A5B2UUT6_9HYPH</name>
<organism evidence="1 2">
    <name type="scientific">Salinarimonas soli</name>
    <dbReference type="NCBI Taxonomy" id="1638099"/>
    <lineage>
        <taxon>Bacteria</taxon>
        <taxon>Pseudomonadati</taxon>
        <taxon>Pseudomonadota</taxon>
        <taxon>Alphaproteobacteria</taxon>
        <taxon>Hyphomicrobiales</taxon>
        <taxon>Salinarimonadaceae</taxon>
        <taxon>Salinarimonas</taxon>
    </lineage>
</organism>
<dbReference type="EMBL" id="VUOA01000085">
    <property type="protein sequence ID" value="KAA2230873.1"/>
    <property type="molecule type" value="Genomic_DNA"/>
</dbReference>
<keyword evidence="2" id="KW-1185">Reference proteome</keyword>
<reference evidence="1 2" key="2">
    <citation type="submission" date="2019-09" db="EMBL/GenBank/DDBJ databases">
        <authorList>
            <person name="Jin C."/>
        </authorList>
    </citation>
    <scope>NUCLEOTIDE SEQUENCE [LARGE SCALE GENOMIC DNA]</scope>
    <source>
        <strain evidence="1 2">BN140002</strain>
    </source>
</reference>
<reference evidence="1 2" key="1">
    <citation type="submission" date="2019-09" db="EMBL/GenBank/DDBJ databases">
        <title>Salinarimonas rosea gen. nov., sp. nov., a new member of the a-2 subgroup of the Proteobacteria.</title>
        <authorList>
            <person name="Liu J."/>
        </authorList>
    </citation>
    <scope>NUCLEOTIDE SEQUENCE [LARGE SCALE GENOMIC DNA]</scope>
    <source>
        <strain evidence="1 2">BN140002</strain>
    </source>
</reference>
<protein>
    <submittedName>
        <fullName evidence="1">Uncharacterized protein</fullName>
    </submittedName>
</protein>
<accession>A0A5B2UUT6</accession>
<sequence>MTRISSLALACACSGMLLGSAVIGAGSIVVASQAKLHLAFDAPRIQAPAAQVAPARIRVAALTAGGVDGARRAGRVVYVGPFTAR</sequence>
<evidence type="ECO:0000313" key="1">
    <source>
        <dbReference type="EMBL" id="KAA2230873.1"/>
    </source>
</evidence>
<dbReference type="RefSeq" id="WP_149822387.1">
    <property type="nucleotide sequence ID" value="NZ_VUOA01000085.1"/>
</dbReference>
<comment type="caution">
    <text evidence="1">The sequence shown here is derived from an EMBL/GenBank/DDBJ whole genome shotgun (WGS) entry which is preliminary data.</text>
</comment>
<dbReference type="Proteomes" id="UP000323142">
    <property type="component" value="Unassembled WGS sequence"/>
</dbReference>
<proteinExistence type="predicted"/>
<gene>
    <name evidence="1" type="ORF">F0L46_25330</name>
</gene>